<feature type="binding site" evidence="7">
    <location>
        <begin position="55"/>
        <end position="56"/>
    </location>
    <ligand>
        <name>substrate</name>
    </ligand>
</feature>
<evidence type="ECO:0000256" key="1">
    <source>
        <dbReference type="ARBA" id="ARBA00001602"/>
    </source>
</evidence>
<keyword evidence="6 7" id="KW-0961">Cell wall biogenesis/degradation</keyword>
<dbReference type="FunFam" id="3.40.50.1860:FF:000001">
    <property type="entry name" value="Glutamate racemase"/>
    <property type="match status" value="1"/>
</dbReference>
<dbReference type="InterPro" id="IPR015942">
    <property type="entry name" value="Asp/Glu/hydantoin_racemase"/>
</dbReference>
<evidence type="ECO:0000256" key="6">
    <source>
        <dbReference type="ARBA" id="ARBA00023316"/>
    </source>
</evidence>
<keyword evidence="4 7" id="KW-0573">Peptidoglycan synthesis</keyword>
<dbReference type="InterPro" id="IPR001920">
    <property type="entry name" value="Asp/Glu_race"/>
</dbReference>
<dbReference type="GO" id="GO:0009252">
    <property type="term" value="P:peptidoglycan biosynthetic process"/>
    <property type="evidence" value="ECO:0007669"/>
    <property type="project" value="UniProtKB-UniRule"/>
</dbReference>
<dbReference type="Proteomes" id="UP000004001">
    <property type="component" value="Unassembled WGS sequence"/>
</dbReference>
<dbReference type="PANTHER" id="PTHR21198:SF2">
    <property type="entry name" value="GLUTAMATE RACEMASE"/>
    <property type="match status" value="1"/>
</dbReference>
<protein>
    <recommendedName>
        <fullName evidence="2 7">Glutamate racemase</fullName>
        <ecNumber evidence="2 7">5.1.1.3</ecNumber>
    </recommendedName>
</protein>
<dbReference type="PROSITE" id="PS00923">
    <property type="entry name" value="ASP_GLU_RACEMASE_1"/>
    <property type="match status" value="1"/>
</dbReference>
<evidence type="ECO:0000313" key="9">
    <source>
        <dbReference type="Proteomes" id="UP000004001"/>
    </source>
</evidence>
<dbReference type="InterPro" id="IPR033134">
    <property type="entry name" value="Asp/Glu_racemase_AS_2"/>
</dbReference>
<comment type="pathway">
    <text evidence="7">Cell wall biogenesis; peptidoglycan biosynthesis.</text>
</comment>
<evidence type="ECO:0000256" key="4">
    <source>
        <dbReference type="ARBA" id="ARBA00022984"/>
    </source>
</evidence>
<dbReference type="eggNOG" id="COG0796">
    <property type="taxonomic scope" value="Bacteria"/>
</dbReference>
<feature type="active site" description="Proton donor/acceptor" evidence="7">
    <location>
        <position position="86"/>
    </location>
</feature>
<dbReference type="NCBIfam" id="TIGR00067">
    <property type="entry name" value="glut_race"/>
    <property type="match status" value="1"/>
</dbReference>
<evidence type="ECO:0000256" key="3">
    <source>
        <dbReference type="ARBA" id="ARBA00022960"/>
    </source>
</evidence>
<evidence type="ECO:0000256" key="5">
    <source>
        <dbReference type="ARBA" id="ARBA00023235"/>
    </source>
</evidence>
<dbReference type="Pfam" id="PF01177">
    <property type="entry name" value="Asp_Glu_race"/>
    <property type="match status" value="1"/>
</dbReference>
<dbReference type="GO" id="GO:0008360">
    <property type="term" value="P:regulation of cell shape"/>
    <property type="evidence" value="ECO:0007669"/>
    <property type="project" value="UniProtKB-KW"/>
</dbReference>
<name>D1VZ06_9BACT</name>
<reference evidence="8 9" key="1">
    <citation type="submission" date="2009-12" db="EMBL/GenBank/DDBJ databases">
        <title>Genome Sequence of Prevotella timonensis CRIS 5C-B1.</title>
        <authorList>
            <person name="Durkin A.S."/>
            <person name="Madupu R."/>
            <person name="Torralba M."/>
            <person name="Methe B."/>
            <person name="Sutton G."/>
            <person name="Strausberg R.L."/>
            <person name="Nelson K.E."/>
        </authorList>
    </citation>
    <scope>NUCLEOTIDE SEQUENCE [LARGE SCALE GENOMIC DNA]</scope>
    <source>
        <strain evidence="8 9">CRIS 5C-B1</strain>
    </source>
</reference>
<feature type="binding site" evidence="7">
    <location>
        <begin position="87"/>
        <end position="88"/>
    </location>
    <ligand>
        <name>substrate</name>
    </ligand>
</feature>
<sequence length="292" mass="32798">MAVKDKMNMAQLSRQPGPIGVFDSGYGGLTILHSIRRLLPQYDFLYLGDNARAPYGTRSFEVVYEFTLQAVTKLFEMGCHLVILGCNTASAKALRSIQQNDLPHLDAKRRVLGVIRPTAEIIGKLTQSRHVGLLATEGTVKSESYPLEIQKFYPDIQVSGVACPFWVPLVEYNEANSPGADYFVKKRMDALMAKDGAIDTIILGCTHYPLLMAKIEKYNKPGVRIVAQGEYVARSLQDYLYRHPEMEEKCTKNGTCRYFTTENPARFKDSAQIFLHENVNVEHVDLTPQSSL</sequence>
<dbReference type="Gene3D" id="3.40.50.1860">
    <property type="match status" value="2"/>
</dbReference>
<keyword evidence="5 7" id="KW-0413">Isomerase</keyword>
<evidence type="ECO:0000256" key="2">
    <source>
        <dbReference type="ARBA" id="ARBA00013090"/>
    </source>
</evidence>
<comment type="similarity">
    <text evidence="7">Belongs to the aspartate/glutamate racemases family.</text>
</comment>
<dbReference type="UniPathway" id="UPA00219"/>
<dbReference type="GO" id="GO:0008881">
    <property type="term" value="F:glutamate racemase activity"/>
    <property type="evidence" value="ECO:0007669"/>
    <property type="project" value="UniProtKB-UniRule"/>
</dbReference>
<dbReference type="InterPro" id="IPR004391">
    <property type="entry name" value="Glu_race"/>
</dbReference>
<dbReference type="EC" id="5.1.1.3" evidence="2 7"/>
<gene>
    <name evidence="7 8" type="primary">murI</name>
    <name evidence="8" type="ORF">HMPREF9019_1450</name>
</gene>
<dbReference type="PANTHER" id="PTHR21198">
    <property type="entry name" value="GLUTAMATE RACEMASE"/>
    <property type="match status" value="1"/>
</dbReference>
<evidence type="ECO:0000313" key="8">
    <source>
        <dbReference type="EMBL" id="EFA97685.1"/>
    </source>
</evidence>
<comment type="function">
    <text evidence="7">Provides the (R)-glutamate required for cell wall biosynthesis.</text>
</comment>
<accession>D1VZ06</accession>
<dbReference type="InterPro" id="IPR018187">
    <property type="entry name" value="Asp/Glu_racemase_AS_1"/>
</dbReference>
<dbReference type="GO" id="GO:0071555">
    <property type="term" value="P:cell wall organization"/>
    <property type="evidence" value="ECO:0007669"/>
    <property type="project" value="UniProtKB-KW"/>
</dbReference>
<keyword evidence="3 7" id="KW-0133">Cell shape</keyword>
<feature type="binding site" evidence="7">
    <location>
        <begin position="23"/>
        <end position="24"/>
    </location>
    <ligand>
        <name>substrate</name>
    </ligand>
</feature>
<dbReference type="SUPFAM" id="SSF53681">
    <property type="entry name" value="Aspartate/glutamate racemase"/>
    <property type="match status" value="2"/>
</dbReference>
<proteinExistence type="inferred from homology"/>
<keyword evidence="9" id="KW-1185">Reference proteome</keyword>
<dbReference type="HAMAP" id="MF_00258">
    <property type="entry name" value="Glu_racemase"/>
    <property type="match status" value="1"/>
</dbReference>
<organism evidence="8 9">
    <name type="scientific">Hoylesella timonensis CRIS 5C-B1</name>
    <dbReference type="NCBI Taxonomy" id="679189"/>
    <lineage>
        <taxon>Bacteria</taxon>
        <taxon>Pseudomonadati</taxon>
        <taxon>Bacteroidota</taxon>
        <taxon>Bacteroidia</taxon>
        <taxon>Bacteroidales</taxon>
        <taxon>Prevotellaceae</taxon>
        <taxon>Hoylesella</taxon>
    </lineage>
</organism>
<dbReference type="AlphaFoldDB" id="D1VZ06"/>
<feature type="active site" description="Proton donor/acceptor" evidence="7">
    <location>
        <position position="205"/>
    </location>
</feature>
<dbReference type="EMBL" id="ADEF01000028">
    <property type="protein sequence ID" value="EFA97685.1"/>
    <property type="molecule type" value="Genomic_DNA"/>
</dbReference>
<comment type="caution">
    <text evidence="8">The sequence shown here is derived from an EMBL/GenBank/DDBJ whole genome shotgun (WGS) entry which is preliminary data.</text>
</comment>
<dbReference type="PROSITE" id="PS00924">
    <property type="entry name" value="ASP_GLU_RACEMASE_2"/>
    <property type="match status" value="1"/>
</dbReference>
<evidence type="ECO:0000256" key="7">
    <source>
        <dbReference type="HAMAP-Rule" id="MF_00258"/>
    </source>
</evidence>
<feature type="binding site" evidence="7">
    <location>
        <begin position="206"/>
        <end position="207"/>
    </location>
    <ligand>
        <name>substrate</name>
    </ligand>
</feature>
<comment type="catalytic activity">
    <reaction evidence="1 7">
        <text>L-glutamate = D-glutamate</text>
        <dbReference type="Rhea" id="RHEA:12813"/>
        <dbReference type="ChEBI" id="CHEBI:29985"/>
        <dbReference type="ChEBI" id="CHEBI:29986"/>
        <dbReference type="EC" id="5.1.1.3"/>
    </reaction>
</comment>